<reference evidence="2" key="2">
    <citation type="journal article" date="2015" name="Fish Shellfish Immunol.">
        <title>Early steps in the European eel (Anguilla anguilla)-Vibrio vulnificus interaction in the gills: Role of the RtxA13 toxin.</title>
        <authorList>
            <person name="Callol A."/>
            <person name="Pajuelo D."/>
            <person name="Ebbesson L."/>
            <person name="Teles M."/>
            <person name="MacKenzie S."/>
            <person name="Amaro C."/>
        </authorList>
    </citation>
    <scope>NUCLEOTIDE SEQUENCE</scope>
</reference>
<evidence type="ECO:0000256" key="1">
    <source>
        <dbReference type="SAM" id="MobiDB-lite"/>
    </source>
</evidence>
<proteinExistence type="predicted"/>
<name>A0A0E9QW20_ANGAN</name>
<evidence type="ECO:0000313" key="2">
    <source>
        <dbReference type="EMBL" id="JAH21166.1"/>
    </source>
</evidence>
<accession>A0A0E9QW20</accession>
<feature type="region of interest" description="Disordered" evidence="1">
    <location>
        <begin position="1"/>
        <end position="20"/>
    </location>
</feature>
<protein>
    <submittedName>
        <fullName evidence="2">Uncharacterized protein</fullName>
    </submittedName>
</protein>
<dbReference type="EMBL" id="GBXM01087411">
    <property type="protein sequence ID" value="JAH21166.1"/>
    <property type="molecule type" value="Transcribed_RNA"/>
</dbReference>
<sequence length="53" mass="6084">MAHNYRKRQPSGASSEGLWVRGLPGPDAKVHRTAHLCVHWNWQCFQGRLAESR</sequence>
<organism evidence="2">
    <name type="scientific">Anguilla anguilla</name>
    <name type="common">European freshwater eel</name>
    <name type="synonym">Muraena anguilla</name>
    <dbReference type="NCBI Taxonomy" id="7936"/>
    <lineage>
        <taxon>Eukaryota</taxon>
        <taxon>Metazoa</taxon>
        <taxon>Chordata</taxon>
        <taxon>Craniata</taxon>
        <taxon>Vertebrata</taxon>
        <taxon>Euteleostomi</taxon>
        <taxon>Actinopterygii</taxon>
        <taxon>Neopterygii</taxon>
        <taxon>Teleostei</taxon>
        <taxon>Anguilliformes</taxon>
        <taxon>Anguillidae</taxon>
        <taxon>Anguilla</taxon>
    </lineage>
</organism>
<dbReference type="AlphaFoldDB" id="A0A0E9QW20"/>
<reference evidence="2" key="1">
    <citation type="submission" date="2014-11" db="EMBL/GenBank/DDBJ databases">
        <authorList>
            <person name="Amaro Gonzalez C."/>
        </authorList>
    </citation>
    <scope>NUCLEOTIDE SEQUENCE</scope>
</reference>